<evidence type="ECO:0000313" key="2">
    <source>
        <dbReference type="Proteomes" id="UP000546162"/>
    </source>
</evidence>
<name>A0A7W7GZX1_9ACTN</name>
<protein>
    <submittedName>
        <fullName evidence="1">Uncharacterized protein</fullName>
    </submittedName>
</protein>
<evidence type="ECO:0000313" key="1">
    <source>
        <dbReference type="EMBL" id="MBB4741411.1"/>
    </source>
</evidence>
<sequence length="164" mass="17959">MTGFDWARIEPVADATPDEAVEMIERTLRILEDLLCGTNHSVSLRLSQQPLIKGSVSRSAEALLGDGLRPTLSPLASWSRAILDVLPGWFAPAHAAEGSPPRRLAEGLTEWLVALLGQVWPPGVEAYLMDVKAVEKGAFWDVDYVDIVVRVGAKVWHLHIGRSD</sequence>
<reference evidence="1 2" key="1">
    <citation type="submission" date="2020-08" db="EMBL/GenBank/DDBJ databases">
        <title>Sequencing the genomes of 1000 actinobacteria strains.</title>
        <authorList>
            <person name="Klenk H.-P."/>
        </authorList>
    </citation>
    <scope>NUCLEOTIDE SEQUENCE [LARGE SCALE GENOMIC DNA]</scope>
    <source>
        <strain evidence="1 2">DSM 45809</strain>
    </source>
</reference>
<gene>
    <name evidence="1" type="ORF">BJY16_004870</name>
</gene>
<dbReference type="Proteomes" id="UP000546162">
    <property type="component" value="Unassembled WGS sequence"/>
</dbReference>
<keyword evidence="2" id="KW-1185">Reference proteome</keyword>
<dbReference type="RefSeq" id="WP_185041902.1">
    <property type="nucleotide sequence ID" value="NZ_BAABFG010000005.1"/>
</dbReference>
<dbReference type="AlphaFoldDB" id="A0A7W7GZX1"/>
<dbReference type="EMBL" id="JACHNB010000001">
    <property type="protein sequence ID" value="MBB4741411.1"/>
    <property type="molecule type" value="Genomic_DNA"/>
</dbReference>
<proteinExistence type="predicted"/>
<accession>A0A7W7GZX1</accession>
<comment type="caution">
    <text evidence="1">The sequence shown here is derived from an EMBL/GenBank/DDBJ whole genome shotgun (WGS) entry which is preliminary data.</text>
</comment>
<organism evidence="1 2">
    <name type="scientific">Actinoplanes octamycinicus</name>
    <dbReference type="NCBI Taxonomy" id="135948"/>
    <lineage>
        <taxon>Bacteria</taxon>
        <taxon>Bacillati</taxon>
        <taxon>Actinomycetota</taxon>
        <taxon>Actinomycetes</taxon>
        <taxon>Micromonosporales</taxon>
        <taxon>Micromonosporaceae</taxon>
        <taxon>Actinoplanes</taxon>
    </lineage>
</organism>